<organism evidence="2 3">
    <name type="scientific">Brevibacillus fortis</name>
    <dbReference type="NCBI Taxonomy" id="2126352"/>
    <lineage>
        <taxon>Bacteria</taxon>
        <taxon>Bacillati</taxon>
        <taxon>Bacillota</taxon>
        <taxon>Bacilli</taxon>
        <taxon>Bacillales</taxon>
        <taxon>Paenibacillaceae</taxon>
        <taxon>Brevibacillus</taxon>
    </lineage>
</organism>
<sequence length="250" mass="28687">MKMFKRLFTAAIASVVLMTGVVTTQNVSANEVVESSKVTTVEVKSQTEENNDEITVQTEANEVNVRAKKGRGDDPDLTEELSYETVHGLLGNEYVRYWDDAGFDFPAMNAVMEYRTWKRKMDYMDFSSVADYVNSAGKYRKYALALKTKRYNDGKNLIVLNRAKDIIMFAPGSTGRTTPNTNNERKAMEQARNNPKNAEKYNTVMKDPRWPAEDGWVKMGRDDYGPNKDVEIHFVYNKSLKVYEDFKFKD</sequence>
<gene>
    <name evidence="2" type="ORF">C7R93_05320</name>
</gene>
<keyword evidence="1" id="KW-0732">Signal</keyword>
<name>A0A2P7VII8_9BACL</name>
<protein>
    <submittedName>
        <fullName evidence="2">Uncharacterized protein</fullName>
    </submittedName>
</protein>
<comment type="caution">
    <text evidence="2">The sequence shown here is derived from an EMBL/GenBank/DDBJ whole genome shotgun (WGS) entry which is preliminary data.</text>
</comment>
<dbReference type="RefSeq" id="WP_106837840.1">
    <property type="nucleotide sequence ID" value="NZ_JBCNIW010000040.1"/>
</dbReference>
<feature type="signal peptide" evidence="1">
    <location>
        <begin position="1"/>
        <end position="29"/>
    </location>
</feature>
<evidence type="ECO:0000313" key="3">
    <source>
        <dbReference type="Proteomes" id="UP000240419"/>
    </source>
</evidence>
<evidence type="ECO:0000313" key="2">
    <source>
        <dbReference type="EMBL" id="PSJ99044.1"/>
    </source>
</evidence>
<evidence type="ECO:0000256" key="1">
    <source>
        <dbReference type="SAM" id="SignalP"/>
    </source>
</evidence>
<feature type="chain" id="PRO_5015113664" evidence="1">
    <location>
        <begin position="30"/>
        <end position="250"/>
    </location>
</feature>
<dbReference type="EMBL" id="PXZM01000005">
    <property type="protein sequence ID" value="PSJ99044.1"/>
    <property type="molecule type" value="Genomic_DNA"/>
</dbReference>
<dbReference type="Proteomes" id="UP000240419">
    <property type="component" value="Unassembled WGS sequence"/>
</dbReference>
<reference evidence="2 3" key="1">
    <citation type="submission" date="2018-03" db="EMBL/GenBank/DDBJ databases">
        <title>Brevisbacillus phylogenomics.</title>
        <authorList>
            <person name="Dunlap C."/>
        </authorList>
    </citation>
    <scope>NUCLEOTIDE SEQUENCE [LARGE SCALE GENOMIC DNA]</scope>
    <source>
        <strain evidence="2 3">NRRL NRS-1210</strain>
    </source>
</reference>
<dbReference type="OrthoDB" id="9815752at2"/>
<dbReference type="AlphaFoldDB" id="A0A2P7VII8"/>
<accession>A0A2P7VII8</accession>
<keyword evidence="3" id="KW-1185">Reference proteome</keyword>
<proteinExistence type="predicted"/>